<dbReference type="PANTHER" id="PTHR34268">
    <property type="entry name" value="OS01G0321850 PROTEIN"/>
    <property type="match status" value="1"/>
</dbReference>
<gene>
    <name evidence="3" type="ORF">NYM_LOCUS25487</name>
</gene>
<proteinExistence type="predicted"/>
<dbReference type="AlphaFoldDB" id="A0A5K1FV82"/>
<feature type="transmembrane region" description="Helical" evidence="2">
    <location>
        <begin position="12"/>
        <end position="30"/>
    </location>
</feature>
<feature type="compositionally biased region" description="Low complexity" evidence="1">
    <location>
        <begin position="70"/>
        <end position="87"/>
    </location>
</feature>
<keyword evidence="2" id="KW-0812">Transmembrane</keyword>
<protein>
    <submittedName>
        <fullName evidence="3">Uncharacterized protein</fullName>
    </submittedName>
</protein>
<feature type="region of interest" description="Disordered" evidence="1">
    <location>
        <begin position="65"/>
        <end position="87"/>
    </location>
</feature>
<evidence type="ECO:0000256" key="2">
    <source>
        <dbReference type="SAM" id="Phobius"/>
    </source>
</evidence>
<dbReference type="OMA" id="SMFALVQ"/>
<sequence length="87" mass="9458">MAAEWGFSTGDVLLRAGLFLVVQALVYLILKKSSSFFERTVSRSSSFRTVRSVSIRRMVALLSDLPAGEPSPTRSSSSSRLATQASM</sequence>
<keyword evidence="2" id="KW-0472">Membrane</keyword>
<name>A0A5K1FV82_9MAGN</name>
<accession>A0A5K1FV82</accession>
<dbReference type="EMBL" id="LR721786">
    <property type="protein sequence ID" value="VVW67719.1"/>
    <property type="molecule type" value="Genomic_DNA"/>
</dbReference>
<dbReference type="PANTHER" id="PTHR34268:SF8">
    <property type="entry name" value="FAE DOMAIN-CONTAINING PROTEIN"/>
    <property type="match status" value="1"/>
</dbReference>
<dbReference type="OrthoDB" id="999321at2759"/>
<evidence type="ECO:0000256" key="1">
    <source>
        <dbReference type="SAM" id="MobiDB-lite"/>
    </source>
</evidence>
<organism evidence="3">
    <name type="scientific">Nymphaea colorata</name>
    <name type="common">pocket water lily</name>
    <dbReference type="NCBI Taxonomy" id="210225"/>
    <lineage>
        <taxon>Eukaryota</taxon>
        <taxon>Viridiplantae</taxon>
        <taxon>Streptophyta</taxon>
        <taxon>Embryophyta</taxon>
        <taxon>Tracheophyta</taxon>
        <taxon>Spermatophyta</taxon>
        <taxon>Magnoliopsida</taxon>
        <taxon>Nymphaeales</taxon>
        <taxon>Nymphaeaceae</taxon>
        <taxon>Nymphaea</taxon>
    </lineage>
</organism>
<keyword evidence="2" id="KW-1133">Transmembrane helix</keyword>
<reference evidence="3" key="1">
    <citation type="submission" date="2019-09" db="EMBL/GenBank/DDBJ databases">
        <authorList>
            <person name="Zhang L."/>
        </authorList>
    </citation>
    <scope>NUCLEOTIDE SEQUENCE</scope>
</reference>
<evidence type="ECO:0000313" key="3">
    <source>
        <dbReference type="EMBL" id="VVW67719.1"/>
    </source>
</evidence>
<dbReference type="Gramene" id="NC8G0215630.1">
    <property type="protein sequence ID" value="NC8G0215630.1:cds"/>
    <property type="gene ID" value="NC8G0215630"/>
</dbReference>